<evidence type="ECO:0000256" key="4">
    <source>
        <dbReference type="ARBA" id="ARBA00022679"/>
    </source>
</evidence>
<feature type="transmembrane region" description="Helical" evidence="8">
    <location>
        <begin position="424"/>
        <end position="444"/>
    </location>
</feature>
<feature type="transmembrane region" description="Helical" evidence="8">
    <location>
        <begin position="357"/>
        <end position="378"/>
    </location>
</feature>
<dbReference type="PANTHER" id="PTHR33908">
    <property type="entry name" value="MANNOSYLTRANSFERASE YKCB-RELATED"/>
    <property type="match status" value="1"/>
</dbReference>
<evidence type="ECO:0000256" key="5">
    <source>
        <dbReference type="ARBA" id="ARBA00022692"/>
    </source>
</evidence>
<evidence type="ECO:0000256" key="8">
    <source>
        <dbReference type="SAM" id="Phobius"/>
    </source>
</evidence>
<evidence type="ECO:0000256" key="6">
    <source>
        <dbReference type="ARBA" id="ARBA00022989"/>
    </source>
</evidence>
<evidence type="ECO:0000256" key="1">
    <source>
        <dbReference type="ARBA" id="ARBA00004651"/>
    </source>
</evidence>
<proteinExistence type="predicted"/>
<feature type="transmembrane region" description="Helical" evidence="8">
    <location>
        <begin position="92"/>
        <end position="111"/>
    </location>
</feature>
<feature type="transmembrane region" description="Helical" evidence="8">
    <location>
        <begin position="390"/>
        <end position="412"/>
    </location>
</feature>
<comment type="caution">
    <text evidence="9">The sequence shown here is derived from an EMBL/GenBank/DDBJ whole genome shotgun (WGS) entry which is preliminary data.</text>
</comment>
<protein>
    <recommendedName>
        <fullName evidence="11">Glycosyltransferase RgtA/B/C/D-like domain-containing protein</fullName>
    </recommendedName>
</protein>
<dbReference type="OrthoDB" id="5124967at2"/>
<dbReference type="GO" id="GO:0009103">
    <property type="term" value="P:lipopolysaccharide biosynthetic process"/>
    <property type="evidence" value="ECO:0007669"/>
    <property type="project" value="UniProtKB-ARBA"/>
</dbReference>
<organism evidence="9 10">
    <name type="scientific">Tengunoibacter tsumagoiensis</name>
    <dbReference type="NCBI Taxonomy" id="2014871"/>
    <lineage>
        <taxon>Bacteria</taxon>
        <taxon>Bacillati</taxon>
        <taxon>Chloroflexota</taxon>
        <taxon>Ktedonobacteria</taxon>
        <taxon>Ktedonobacterales</taxon>
        <taxon>Dictyobacteraceae</taxon>
        <taxon>Tengunoibacter</taxon>
    </lineage>
</organism>
<gene>
    <name evidence="9" type="ORF">KTT_59230</name>
</gene>
<dbReference type="Proteomes" id="UP000287352">
    <property type="component" value="Unassembled WGS sequence"/>
</dbReference>
<evidence type="ECO:0000256" key="7">
    <source>
        <dbReference type="ARBA" id="ARBA00023136"/>
    </source>
</evidence>
<keyword evidence="2" id="KW-1003">Cell membrane</keyword>
<evidence type="ECO:0008006" key="11">
    <source>
        <dbReference type="Google" id="ProtNLM"/>
    </source>
</evidence>
<dbReference type="GO" id="GO:0005886">
    <property type="term" value="C:plasma membrane"/>
    <property type="evidence" value="ECO:0007669"/>
    <property type="project" value="UniProtKB-SubCell"/>
</dbReference>
<dbReference type="AlphaFoldDB" id="A0A402AA66"/>
<dbReference type="PANTHER" id="PTHR33908:SF11">
    <property type="entry name" value="MEMBRANE PROTEIN"/>
    <property type="match status" value="1"/>
</dbReference>
<keyword evidence="4" id="KW-0808">Transferase</keyword>
<feature type="transmembrane region" description="Helical" evidence="8">
    <location>
        <begin position="216"/>
        <end position="238"/>
    </location>
</feature>
<reference evidence="10" key="1">
    <citation type="submission" date="2018-12" db="EMBL/GenBank/DDBJ databases">
        <title>Tengunoibacter tsumagoiensis gen. nov., sp. nov., Dictyobacter kobayashii sp. nov., D. alpinus sp. nov., and D. joshuensis sp. nov. and description of Dictyobacteraceae fam. nov. within the order Ktedonobacterales isolated from Tengu-no-mugimeshi.</title>
        <authorList>
            <person name="Wang C.M."/>
            <person name="Zheng Y."/>
            <person name="Sakai Y."/>
            <person name="Toyoda A."/>
            <person name="Minakuchi Y."/>
            <person name="Abe K."/>
            <person name="Yokota A."/>
            <person name="Yabe S."/>
        </authorList>
    </citation>
    <scope>NUCLEOTIDE SEQUENCE [LARGE SCALE GENOMIC DNA]</scope>
    <source>
        <strain evidence="10">Uno3</strain>
    </source>
</reference>
<feature type="transmembrane region" description="Helical" evidence="8">
    <location>
        <begin position="316"/>
        <end position="337"/>
    </location>
</feature>
<dbReference type="InterPro" id="IPR050297">
    <property type="entry name" value="LipidA_mod_glycosyltrf_83"/>
</dbReference>
<keyword evidence="6 8" id="KW-1133">Transmembrane helix</keyword>
<evidence type="ECO:0000313" key="9">
    <source>
        <dbReference type="EMBL" id="GCE16064.1"/>
    </source>
</evidence>
<keyword evidence="3" id="KW-0328">Glycosyltransferase</keyword>
<keyword evidence="7 8" id="KW-0472">Membrane</keyword>
<feature type="transmembrane region" description="Helical" evidence="8">
    <location>
        <begin position="12"/>
        <end position="35"/>
    </location>
</feature>
<dbReference type="GO" id="GO:0016763">
    <property type="term" value="F:pentosyltransferase activity"/>
    <property type="evidence" value="ECO:0007669"/>
    <property type="project" value="TreeGrafter"/>
</dbReference>
<dbReference type="EMBL" id="BIFR01000002">
    <property type="protein sequence ID" value="GCE16064.1"/>
    <property type="molecule type" value="Genomic_DNA"/>
</dbReference>
<dbReference type="RefSeq" id="WP_126583450.1">
    <property type="nucleotide sequence ID" value="NZ_BIFR01000002.1"/>
</dbReference>
<evidence type="ECO:0000256" key="3">
    <source>
        <dbReference type="ARBA" id="ARBA00022676"/>
    </source>
</evidence>
<keyword evidence="10" id="KW-1185">Reference proteome</keyword>
<feature type="transmembrane region" description="Helical" evidence="8">
    <location>
        <begin position="178"/>
        <end position="209"/>
    </location>
</feature>
<sequence length="571" mass="63564">MNYLRKMRFGRAEIGLVGIVTIAVIIRILLIAQGWPGTNSDEATMGLMALHIANNGELPIFFYGQNYMGALEAYLAAGFFHFFAPSLFALRLSLVIMFALFLFVLYALSCLLYSRKVALWSCLLLSLGSVEMLTRQTKAVGGALETLLFGALAMLLSTWLVLSWSPTYGFKEYRQRSWLYLCLGVSIGLGIWSHLLIIPFVGMACLLLLCFCRRELFSLGGLALCCGILCGAFPLMLFNLQHPSENSLITFLHLNNAGGMATTSTTMQEHSLWDSLLGTTLFSLPLATGATPICMASTTPGVWRGQLSSCMVWQGIWGGTFLLLLSCSTCLVAYQLFRLARLYKQSADTMKVRPQIVRLVARVFLLLCGWGTIFSYLLSPAPALVPITSARYLVGLLIVTPTLVAFLLECPLPLFSFRRVLEKVSLSLAVLLVIVLGYGTYTAFLQVPDVQKINEQQEALIQNLLQRNVTDIYSDYWTCNWLIFQSRERIICSVVDDSLEQGQNRYPSYQDEVKMAEKAFYLLPSGSSGDKNLQQRLSLLQIPCQQITIENYHLYVPVTSSPTRSCLNPNA</sequence>
<comment type="subcellular location">
    <subcellularLocation>
        <location evidence="1">Cell membrane</location>
        <topology evidence="1">Multi-pass membrane protein</topology>
    </subcellularLocation>
</comment>
<accession>A0A402AA66</accession>
<name>A0A402AA66_9CHLR</name>
<keyword evidence="5 8" id="KW-0812">Transmembrane</keyword>
<evidence type="ECO:0000256" key="2">
    <source>
        <dbReference type="ARBA" id="ARBA00022475"/>
    </source>
</evidence>
<evidence type="ECO:0000313" key="10">
    <source>
        <dbReference type="Proteomes" id="UP000287352"/>
    </source>
</evidence>
<feature type="transmembrane region" description="Helical" evidence="8">
    <location>
        <begin position="146"/>
        <end position="166"/>
    </location>
</feature>